<name>X1A9T1_9ZZZZ</name>
<feature type="transmembrane region" description="Helical" evidence="6">
    <location>
        <begin position="228"/>
        <end position="246"/>
    </location>
</feature>
<gene>
    <name evidence="8" type="ORF">S01H4_03353</name>
</gene>
<feature type="transmembrane region" description="Helical" evidence="6">
    <location>
        <begin position="109"/>
        <end position="130"/>
    </location>
</feature>
<keyword evidence="4 6" id="KW-1133">Transmembrane helix</keyword>
<dbReference type="SUPFAM" id="SSF103481">
    <property type="entry name" value="Multidrug resistance efflux transporter EmrE"/>
    <property type="match status" value="2"/>
</dbReference>
<dbReference type="GO" id="GO:0005886">
    <property type="term" value="C:plasma membrane"/>
    <property type="evidence" value="ECO:0007669"/>
    <property type="project" value="UniProtKB-SubCell"/>
</dbReference>
<evidence type="ECO:0000256" key="3">
    <source>
        <dbReference type="ARBA" id="ARBA00022692"/>
    </source>
</evidence>
<comment type="subcellular location">
    <subcellularLocation>
        <location evidence="1">Cell membrane</location>
        <topology evidence="1">Multi-pass membrane protein</topology>
    </subcellularLocation>
</comment>
<evidence type="ECO:0000256" key="4">
    <source>
        <dbReference type="ARBA" id="ARBA00022989"/>
    </source>
</evidence>
<feature type="transmembrane region" description="Helical" evidence="6">
    <location>
        <begin position="136"/>
        <end position="159"/>
    </location>
</feature>
<evidence type="ECO:0000313" key="8">
    <source>
        <dbReference type="EMBL" id="GAG56921.1"/>
    </source>
</evidence>
<dbReference type="Pfam" id="PF00892">
    <property type="entry name" value="EamA"/>
    <property type="match status" value="2"/>
</dbReference>
<keyword evidence="3 6" id="KW-0812">Transmembrane</keyword>
<evidence type="ECO:0000256" key="6">
    <source>
        <dbReference type="SAM" id="Phobius"/>
    </source>
</evidence>
<sequence length="273" mass="30596">MWAIEPIFVKLSLETSDFIQTNTIRAIFALLIAFIYILIKRKPKEMKISKKEVAPMIYIALVATLFADFMYVFSLSHVSVVNAVIIGHMQPVFIVIFGIFILKSDKLTYFDYIGILIMILSGILVTTGTLENLMNFKFGTIGDLFVLSAAIAWATTAIVTRKYVKHLNTGVLAFYRFSIAAVVLSIFLIVNNRFFIANYYQVAVGIIIGLGTILYYESLTRIKAAQTSALELSTPVFAAVLAYFMLSEVPTIMQFVGVGLLILGLYFISRREE</sequence>
<dbReference type="AlphaFoldDB" id="X1A9T1"/>
<evidence type="ECO:0000256" key="5">
    <source>
        <dbReference type="ARBA" id="ARBA00023136"/>
    </source>
</evidence>
<feature type="transmembrane region" description="Helical" evidence="6">
    <location>
        <begin position="171"/>
        <end position="190"/>
    </location>
</feature>
<proteinExistence type="predicted"/>
<feature type="transmembrane region" description="Helical" evidence="6">
    <location>
        <begin position="196"/>
        <end position="216"/>
    </location>
</feature>
<dbReference type="InterPro" id="IPR050638">
    <property type="entry name" value="AA-Vitamin_Transporters"/>
</dbReference>
<comment type="caution">
    <text evidence="8">The sequence shown here is derived from an EMBL/GenBank/DDBJ whole genome shotgun (WGS) entry which is preliminary data.</text>
</comment>
<evidence type="ECO:0000256" key="2">
    <source>
        <dbReference type="ARBA" id="ARBA00022475"/>
    </source>
</evidence>
<feature type="domain" description="EamA" evidence="7">
    <location>
        <begin position="1"/>
        <end position="126"/>
    </location>
</feature>
<dbReference type="InterPro" id="IPR000620">
    <property type="entry name" value="EamA_dom"/>
</dbReference>
<feature type="transmembrane region" description="Helical" evidence="6">
    <location>
        <begin position="23"/>
        <end position="41"/>
    </location>
</feature>
<dbReference type="InterPro" id="IPR037185">
    <property type="entry name" value="EmrE-like"/>
</dbReference>
<keyword evidence="2" id="KW-1003">Cell membrane</keyword>
<evidence type="ECO:0000259" key="7">
    <source>
        <dbReference type="Pfam" id="PF00892"/>
    </source>
</evidence>
<reference evidence="8" key="1">
    <citation type="journal article" date="2014" name="Front. Microbiol.">
        <title>High frequency of phylogenetically diverse reductive dehalogenase-homologous genes in deep subseafloor sedimentary metagenomes.</title>
        <authorList>
            <person name="Kawai M."/>
            <person name="Futagami T."/>
            <person name="Toyoda A."/>
            <person name="Takaki Y."/>
            <person name="Nishi S."/>
            <person name="Hori S."/>
            <person name="Arai W."/>
            <person name="Tsubouchi T."/>
            <person name="Morono Y."/>
            <person name="Uchiyama I."/>
            <person name="Ito T."/>
            <person name="Fujiyama A."/>
            <person name="Inagaki F."/>
            <person name="Takami H."/>
        </authorList>
    </citation>
    <scope>NUCLEOTIDE SEQUENCE</scope>
    <source>
        <strain evidence="8">Expedition CK06-06</strain>
    </source>
</reference>
<feature type="transmembrane region" description="Helical" evidence="6">
    <location>
        <begin position="53"/>
        <end position="74"/>
    </location>
</feature>
<dbReference type="PANTHER" id="PTHR32322">
    <property type="entry name" value="INNER MEMBRANE TRANSPORTER"/>
    <property type="match status" value="1"/>
</dbReference>
<dbReference type="EMBL" id="BART01000814">
    <property type="protein sequence ID" value="GAG56921.1"/>
    <property type="molecule type" value="Genomic_DNA"/>
</dbReference>
<keyword evidence="5 6" id="KW-0472">Membrane</keyword>
<organism evidence="8">
    <name type="scientific">marine sediment metagenome</name>
    <dbReference type="NCBI Taxonomy" id="412755"/>
    <lineage>
        <taxon>unclassified sequences</taxon>
        <taxon>metagenomes</taxon>
        <taxon>ecological metagenomes</taxon>
    </lineage>
</organism>
<feature type="domain" description="EamA" evidence="7">
    <location>
        <begin position="141"/>
        <end position="269"/>
    </location>
</feature>
<dbReference type="PANTHER" id="PTHR32322:SF18">
    <property type="entry name" value="S-ADENOSYLMETHIONINE_S-ADENOSYLHOMOCYSTEINE TRANSPORTER"/>
    <property type="match status" value="1"/>
</dbReference>
<feature type="transmembrane region" description="Helical" evidence="6">
    <location>
        <begin position="252"/>
        <end position="269"/>
    </location>
</feature>
<protein>
    <recommendedName>
        <fullName evidence="7">EamA domain-containing protein</fullName>
    </recommendedName>
</protein>
<accession>X1A9T1</accession>
<evidence type="ECO:0000256" key="1">
    <source>
        <dbReference type="ARBA" id="ARBA00004651"/>
    </source>
</evidence>
<feature type="transmembrane region" description="Helical" evidence="6">
    <location>
        <begin position="80"/>
        <end position="102"/>
    </location>
</feature>